<dbReference type="AlphaFoldDB" id="A0A0V0GVG1"/>
<dbReference type="EMBL" id="GEDG01030129">
    <property type="protein sequence ID" value="JAP12108.1"/>
    <property type="molecule type" value="Transcribed_RNA"/>
</dbReference>
<sequence length="82" mass="9388">MLKYPGIPMLLFYVRTLILRTTSMLNVSTASLMFRMLIRSFPQSCMTLLVRSSNGMPHSLKKSLIFQSFSMKGIFKCMCTIP</sequence>
<protein>
    <submittedName>
        <fullName evidence="1">Putative ovule protein</fullName>
    </submittedName>
</protein>
<proteinExistence type="predicted"/>
<organism evidence="1">
    <name type="scientific">Solanum chacoense</name>
    <name type="common">Chaco potato</name>
    <dbReference type="NCBI Taxonomy" id="4108"/>
    <lineage>
        <taxon>Eukaryota</taxon>
        <taxon>Viridiplantae</taxon>
        <taxon>Streptophyta</taxon>
        <taxon>Embryophyta</taxon>
        <taxon>Tracheophyta</taxon>
        <taxon>Spermatophyta</taxon>
        <taxon>Magnoliopsida</taxon>
        <taxon>eudicotyledons</taxon>
        <taxon>Gunneridae</taxon>
        <taxon>Pentapetalae</taxon>
        <taxon>asterids</taxon>
        <taxon>lamiids</taxon>
        <taxon>Solanales</taxon>
        <taxon>Solanaceae</taxon>
        <taxon>Solanoideae</taxon>
        <taxon>Solaneae</taxon>
        <taxon>Solanum</taxon>
    </lineage>
</organism>
<reference evidence="1" key="1">
    <citation type="submission" date="2015-12" db="EMBL/GenBank/DDBJ databases">
        <title>Gene expression during late stages of embryo sac development: a critical building block for successful pollen-pistil interactions.</title>
        <authorList>
            <person name="Liu Y."/>
            <person name="Joly V."/>
            <person name="Sabar M."/>
            <person name="Matton D.P."/>
        </authorList>
    </citation>
    <scope>NUCLEOTIDE SEQUENCE</scope>
</reference>
<feature type="non-terminal residue" evidence="1">
    <location>
        <position position="82"/>
    </location>
</feature>
<evidence type="ECO:0000313" key="1">
    <source>
        <dbReference type="EMBL" id="JAP12108.1"/>
    </source>
</evidence>
<name>A0A0V0GVG1_SOLCH</name>
<accession>A0A0V0GVG1</accession>